<accession>A0A506U5T2</accession>
<evidence type="ECO:0000256" key="1">
    <source>
        <dbReference type="SAM" id="MobiDB-lite"/>
    </source>
</evidence>
<protein>
    <submittedName>
        <fullName evidence="2">Uncharacterized protein</fullName>
    </submittedName>
</protein>
<organism evidence="2 3">
    <name type="scientific">Martelella alba</name>
    <dbReference type="NCBI Taxonomy" id="2590451"/>
    <lineage>
        <taxon>Bacteria</taxon>
        <taxon>Pseudomonadati</taxon>
        <taxon>Pseudomonadota</taxon>
        <taxon>Alphaproteobacteria</taxon>
        <taxon>Hyphomicrobiales</taxon>
        <taxon>Aurantimonadaceae</taxon>
        <taxon>Martelella</taxon>
    </lineage>
</organism>
<sequence length="83" mass="9305">MQLATIANDMATRAQDAQKASETLEIARQQSQNSAETHKQTLRNNDHEFNRSSMKILQKTLLEMPADAMEFGKEAQQKLGQAS</sequence>
<name>A0A506U5T2_9HYPH</name>
<evidence type="ECO:0000313" key="3">
    <source>
        <dbReference type="Proteomes" id="UP000318801"/>
    </source>
</evidence>
<dbReference type="Proteomes" id="UP000318801">
    <property type="component" value="Unassembled WGS sequence"/>
</dbReference>
<feature type="compositionally biased region" description="Basic and acidic residues" evidence="1">
    <location>
        <begin position="36"/>
        <end position="50"/>
    </location>
</feature>
<reference evidence="2 3" key="1">
    <citation type="submission" date="2019-06" db="EMBL/GenBank/DDBJ databases">
        <authorList>
            <person name="Li M."/>
        </authorList>
    </citation>
    <scope>NUCLEOTIDE SEQUENCE [LARGE SCALE GENOMIC DNA]</scope>
    <source>
        <strain evidence="2 3">BGMRC2036</strain>
    </source>
</reference>
<gene>
    <name evidence="2" type="ORF">FJU08_15280</name>
</gene>
<evidence type="ECO:0000313" key="2">
    <source>
        <dbReference type="EMBL" id="TPW29210.1"/>
    </source>
</evidence>
<proteinExistence type="predicted"/>
<dbReference type="RefSeq" id="WP_141149884.1">
    <property type="nucleotide sequence ID" value="NZ_VHLG01000010.1"/>
</dbReference>
<dbReference type="EMBL" id="VHLG01000010">
    <property type="protein sequence ID" value="TPW29210.1"/>
    <property type="molecule type" value="Genomic_DNA"/>
</dbReference>
<comment type="caution">
    <text evidence="2">The sequence shown here is derived from an EMBL/GenBank/DDBJ whole genome shotgun (WGS) entry which is preliminary data.</text>
</comment>
<feature type="region of interest" description="Disordered" evidence="1">
    <location>
        <begin position="1"/>
        <end position="51"/>
    </location>
</feature>
<keyword evidence="3" id="KW-1185">Reference proteome</keyword>
<dbReference type="AlphaFoldDB" id="A0A506U5T2"/>